<dbReference type="SUPFAM" id="SSF46894">
    <property type="entry name" value="C-terminal effector domain of the bipartite response regulators"/>
    <property type="match status" value="1"/>
</dbReference>
<dbReference type="Pfam" id="PF00486">
    <property type="entry name" value="Trans_reg_C"/>
    <property type="match status" value="1"/>
</dbReference>
<sequence length="172" mass="19885">MENSGRHVKFVRWPAEASIRNDLRKEGIPCLLVVEGGAQPPICTDVSEDWIRAPISHQDVQARVRALQQRTYGRKVPVLDSTGVLYFRNKTVTVSNAQVELMEKFIEHYEEVVYRAELEQQLAKRVPAPTRNSLDLHIMRLRRRISMVNLSIRTVWGRGYMLEPQFSEKATL</sequence>
<proteinExistence type="predicted"/>
<protein>
    <submittedName>
        <fullName evidence="4">Winged helix-turn-helix domain-containing protein</fullName>
    </submittedName>
</protein>
<dbReference type="PROSITE" id="PS51755">
    <property type="entry name" value="OMPR_PHOB"/>
    <property type="match status" value="1"/>
</dbReference>
<gene>
    <name evidence="4" type="ORF">PU648_08800</name>
</gene>
<evidence type="ECO:0000256" key="1">
    <source>
        <dbReference type="ARBA" id="ARBA00023125"/>
    </source>
</evidence>
<dbReference type="InterPro" id="IPR016032">
    <property type="entry name" value="Sig_transdc_resp-reg_C-effctor"/>
</dbReference>
<dbReference type="InterPro" id="IPR001867">
    <property type="entry name" value="OmpR/PhoB-type_DNA-bd"/>
</dbReference>
<feature type="domain" description="OmpR/PhoB-type" evidence="3">
    <location>
        <begin position="67"/>
        <end position="164"/>
    </location>
</feature>
<evidence type="ECO:0000259" key="3">
    <source>
        <dbReference type="PROSITE" id="PS51755"/>
    </source>
</evidence>
<dbReference type="EMBL" id="JARAKF010000001">
    <property type="protein sequence ID" value="MDU8992454.1"/>
    <property type="molecule type" value="Genomic_DNA"/>
</dbReference>
<accession>A0ABU3UFY6</accession>
<evidence type="ECO:0000313" key="5">
    <source>
        <dbReference type="Proteomes" id="UP001257627"/>
    </source>
</evidence>
<keyword evidence="1 2" id="KW-0238">DNA-binding</keyword>
<dbReference type="CDD" id="cd00383">
    <property type="entry name" value="trans_reg_C"/>
    <property type="match status" value="1"/>
</dbReference>
<dbReference type="InterPro" id="IPR036388">
    <property type="entry name" value="WH-like_DNA-bd_sf"/>
</dbReference>
<name>A0ABU3UFY6_9ACTN</name>
<dbReference type="Proteomes" id="UP001257627">
    <property type="component" value="Unassembled WGS sequence"/>
</dbReference>
<keyword evidence="5" id="KW-1185">Reference proteome</keyword>
<evidence type="ECO:0000313" key="4">
    <source>
        <dbReference type="EMBL" id="MDU8992454.1"/>
    </source>
</evidence>
<dbReference type="SMART" id="SM00862">
    <property type="entry name" value="Trans_reg_C"/>
    <property type="match status" value="1"/>
</dbReference>
<comment type="caution">
    <text evidence="4">The sequence shown here is derived from an EMBL/GenBank/DDBJ whole genome shotgun (WGS) entry which is preliminary data.</text>
</comment>
<evidence type="ECO:0000256" key="2">
    <source>
        <dbReference type="PROSITE-ProRule" id="PRU01091"/>
    </source>
</evidence>
<reference evidence="4 5" key="1">
    <citation type="submission" date="2023-02" db="EMBL/GenBank/DDBJ databases">
        <authorList>
            <person name="Maleckis M."/>
        </authorList>
    </citation>
    <scope>NUCLEOTIDE SEQUENCE [LARGE SCALE GENOMIC DNA]</scope>
    <source>
        <strain evidence="4 5">P8-A2</strain>
    </source>
</reference>
<feature type="DNA-binding region" description="OmpR/PhoB-type" evidence="2">
    <location>
        <begin position="67"/>
        <end position="164"/>
    </location>
</feature>
<dbReference type="Gene3D" id="1.10.10.10">
    <property type="entry name" value="Winged helix-like DNA-binding domain superfamily/Winged helix DNA-binding domain"/>
    <property type="match status" value="1"/>
</dbReference>
<organism evidence="4 5">
    <name type="scientific">Streptomyces mirabilis</name>
    <dbReference type="NCBI Taxonomy" id="68239"/>
    <lineage>
        <taxon>Bacteria</taxon>
        <taxon>Bacillati</taxon>
        <taxon>Actinomycetota</taxon>
        <taxon>Actinomycetes</taxon>
        <taxon>Kitasatosporales</taxon>
        <taxon>Streptomycetaceae</taxon>
        <taxon>Streptomyces</taxon>
    </lineage>
</organism>
<dbReference type="RefSeq" id="WP_097287395.1">
    <property type="nucleotide sequence ID" value="NZ_CP107955.1"/>
</dbReference>